<evidence type="ECO:0000313" key="1">
    <source>
        <dbReference type="EMBL" id="KAF5195007.1"/>
    </source>
</evidence>
<protein>
    <submittedName>
        <fullName evidence="1">Uncharacterized protein</fullName>
    </submittedName>
</protein>
<sequence length="67" mass="7230">MTTDPSTLAILMKLLVQPPITNLLLAHGLLTTTYIPSSISAQHVPYASEIEGYATMDPFGGSKSRRL</sequence>
<comment type="caution">
    <text evidence="1">The sequence shown here is derived from an EMBL/GenBank/DDBJ whole genome shotgun (WGS) entry which is preliminary data.</text>
</comment>
<reference evidence="1 2" key="1">
    <citation type="submission" date="2020-06" db="EMBL/GenBank/DDBJ databases">
        <title>Transcriptomic and genomic resources for Thalictrum thalictroides and T. hernandezii: Facilitating candidate gene discovery in an emerging model plant lineage.</title>
        <authorList>
            <person name="Arias T."/>
            <person name="Riano-Pachon D.M."/>
            <person name="Di Stilio V.S."/>
        </authorList>
    </citation>
    <scope>NUCLEOTIDE SEQUENCE [LARGE SCALE GENOMIC DNA]</scope>
    <source>
        <strain evidence="2">cv. WT478/WT964</strain>
        <tissue evidence="1">Leaves</tissue>
    </source>
</reference>
<evidence type="ECO:0000313" key="2">
    <source>
        <dbReference type="Proteomes" id="UP000554482"/>
    </source>
</evidence>
<accession>A0A7J6WDM0</accession>
<keyword evidence="2" id="KW-1185">Reference proteome</keyword>
<dbReference type="AlphaFoldDB" id="A0A7J6WDM0"/>
<dbReference type="EMBL" id="JABWDY010017932">
    <property type="protein sequence ID" value="KAF5195007.1"/>
    <property type="molecule type" value="Genomic_DNA"/>
</dbReference>
<organism evidence="1 2">
    <name type="scientific">Thalictrum thalictroides</name>
    <name type="common">Rue-anemone</name>
    <name type="synonym">Anemone thalictroides</name>
    <dbReference type="NCBI Taxonomy" id="46969"/>
    <lineage>
        <taxon>Eukaryota</taxon>
        <taxon>Viridiplantae</taxon>
        <taxon>Streptophyta</taxon>
        <taxon>Embryophyta</taxon>
        <taxon>Tracheophyta</taxon>
        <taxon>Spermatophyta</taxon>
        <taxon>Magnoliopsida</taxon>
        <taxon>Ranunculales</taxon>
        <taxon>Ranunculaceae</taxon>
        <taxon>Thalictroideae</taxon>
        <taxon>Thalictrum</taxon>
    </lineage>
</organism>
<gene>
    <name evidence="1" type="ORF">FRX31_015407</name>
</gene>
<name>A0A7J6WDM0_THATH</name>
<dbReference type="Proteomes" id="UP000554482">
    <property type="component" value="Unassembled WGS sequence"/>
</dbReference>
<proteinExistence type="predicted"/>